<feature type="non-terminal residue" evidence="1">
    <location>
        <position position="1"/>
    </location>
</feature>
<evidence type="ECO:0000313" key="2">
    <source>
        <dbReference type="Proteomes" id="UP000789759"/>
    </source>
</evidence>
<comment type="caution">
    <text evidence="1">The sequence shown here is derived from an EMBL/GenBank/DDBJ whole genome shotgun (WGS) entry which is preliminary data.</text>
</comment>
<reference evidence="1" key="1">
    <citation type="submission" date="2021-06" db="EMBL/GenBank/DDBJ databases">
        <authorList>
            <person name="Kallberg Y."/>
            <person name="Tangrot J."/>
            <person name="Rosling A."/>
        </authorList>
    </citation>
    <scope>NUCLEOTIDE SEQUENCE</scope>
    <source>
        <strain evidence="1">FL966</strain>
    </source>
</reference>
<gene>
    <name evidence="1" type="ORF">CPELLU_LOCUS17126</name>
</gene>
<dbReference type="AlphaFoldDB" id="A0A9N9P1B2"/>
<evidence type="ECO:0000313" key="1">
    <source>
        <dbReference type="EMBL" id="CAG8792899.1"/>
    </source>
</evidence>
<sequence>MSFKIVFKPKATSKFKVIPKSKNSFKFKNISKSKIMSKFKNISALKTLISSEKLSIQKAALRYRVAAMPLRHAKKNGLPNHSGLATILSTYEEK</sequence>
<dbReference type="EMBL" id="CAJVQA010027820">
    <property type="protein sequence ID" value="CAG8792899.1"/>
    <property type="molecule type" value="Genomic_DNA"/>
</dbReference>
<dbReference type="Proteomes" id="UP000789759">
    <property type="component" value="Unassembled WGS sequence"/>
</dbReference>
<name>A0A9N9P1B2_9GLOM</name>
<protein>
    <submittedName>
        <fullName evidence="1">4030_t:CDS:1</fullName>
    </submittedName>
</protein>
<organism evidence="1 2">
    <name type="scientific">Cetraspora pellucida</name>
    <dbReference type="NCBI Taxonomy" id="1433469"/>
    <lineage>
        <taxon>Eukaryota</taxon>
        <taxon>Fungi</taxon>
        <taxon>Fungi incertae sedis</taxon>
        <taxon>Mucoromycota</taxon>
        <taxon>Glomeromycotina</taxon>
        <taxon>Glomeromycetes</taxon>
        <taxon>Diversisporales</taxon>
        <taxon>Gigasporaceae</taxon>
        <taxon>Cetraspora</taxon>
    </lineage>
</organism>
<accession>A0A9N9P1B2</accession>
<keyword evidence="2" id="KW-1185">Reference proteome</keyword>
<proteinExistence type="predicted"/>